<accession>A0A2T2NKF7</accession>
<dbReference type="AlphaFoldDB" id="A0A2T2NKF7"/>
<proteinExistence type="predicted"/>
<dbReference type="OrthoDB" id="5428055at2759"/>
<name>A0A2T2NKF7_CORCC</name>
<organism evidence="1 2">
    <name type="scientific">Corynespora cassiicola Philippines</name>
    <dbReference type="NCBI Taxonomy" id="1448308"/>
    <lineage>
        <taxon>Eukaryota</taxon>
        <taxon>Fungi</taxon>
        <taxon>Dikarya</taxon>
        <taxon>Ascomycota</taxon>
        <taxon>Pezizomycotina</taxon>
        <taxon>Dothideomycetes</taxon>
        <taxon>Pleosporomycetidae</taxon>
        <taxon>Pleosporales</taxon>
        <taxon>Corynesporascaceae</taxon>
        <taxon>Corynespora</taxon>
    </lineage>
</organism>
<protein>
    <submittedName>
        <fullName evidence="1">Uncharacterized protein</fullName>
    </submittedName>
</protein>
<evidence type="ECO:0000313" key="2">
    <source>
        <dbReference type="Proteomes" id="UP000240883"/>
    </source>
</evidence>
<gene>
    <name evidence="1" type="ORF">BS50DRAFT_588722</name>
</gene>
<sequence length="135" mass="15925">MYDKNCDKVENAFSATLFTRHFIRSMWEEWISRNIADTHESETEDLRNHRGPRAFECHGGSGRNGVLWEYQQLVAKHHEIRLDKKAMKTISWAFRNQNYQNKAQADTVNPETIKSEKKDDRICSLLEERLQLVEG</sequence>
<dbReference type="Proteomes" id="UP000240883">
    <property type="component" value="Unassembled WGS sequence"/>
</dbReference>
<keyword evidence="2" id="KW-1185">Reference proteome</keyword>
<dbReference type="EMBL" id="KZ678136">
    <property type="protein sequence ID" value="PSN65925.1"/>
    <property type="molecule type" value="Genomic_DNA"/>
</dbReference>
<evidence type="ECO:0000313" key="1">
    <source>
        <dbReference type="EMBL" id="PSN65925.1"/>
    </source>
</evidence>
<reference evidence="1 2" key="1">
    <citation type="journal article" date="2018" name="Front. Microbiol.">
        <title>Genome-Wide Analysis of Corynespora cassiicola Leaf Fall Disease Putative Effectors.</title>
        <authorList>
            <person name="Lopez D."/>
            <person name="Ribeiro S."/>
            <person name="Label P."/>
            <person name="Fumanal B."/>
            <person name="Venisse J.S."/>
            <person name="Kohler A."/>
            <person name="de Oliveira R.R."/>
            <person name="Labutti K."/>
            <person name="Lipzen A."/>
            <person name="Lail K."/>
            <person name="Bauer D."/>
            <person name="Ohm R.A."/>
            <person name="Barry K.W."/>
            <person name="Spatafora J."/>
            <person name="Grigoriev I.V."/>
            <person name="Martin F.M."/>
            <person name="Pujade-Renaud V."/>
        </authorList>
    </citation>
    <scope>NUCLEOTIDE SEQUENCE [LARGE SCALE GENOMIC DNA]</scope>
    <source>
        <strain evidence="1 2">Philippines</strain>
    </source>
</reference>